<dbReference type="Proteomes" id="UP001177023">
    <property type="component" value="Unassembled WGS sequence"/>
</dbReference>
<name>A0AA36G4M2_9BILA</name>
<evidence type="ECO:0000313" key="2">
    <source>
        <dbReference type="EMBL" id="CAJ0578897.1"/>
    </source>
</evidence>
<dbReference type="InterPro" id="IPR006954">
    <property type="entry name" value="Mlt-10-like"/>
</dbReference>
<feature type="non-terminal residue" evidence="2">
    <location>
        <position position="709"/>
    </location>
</feature>
<comment type="caution">
    <text evidence="2">The sequence shown here is derived from an EMBL/GenBank/DDBJ whole genome shotgun (WGS) entry which is preliminary data.</text>
</comment>
<dbReference type="PANTHER" id="PTHR21523">
    <property type="match status" value="1"/>
</dbReference>
<dbReference type="Pfam" id="PF04870">
    <property type="entry name" value="Moulting_cycle"/>
    <property type="match status" value="1"/>
</dbReference>
<feature type="compositionally biased region" description="Basic and acidic residues" evidence="1">
    <location>
        <begin position="455"/>
        <end position="470"/>
    </location>
</feature>
<gene>
    <name evidence="2" type="ORF">MSPICULIGERA_LOCUS17135</name>
</gene>
<dbReference type="PANTHER" id="PTHR21523:SF38">
    <property type="entry name" value="MLT-TEN (MLT-10) RELATED"/>
    <property type="match status" value="1"/>
</dbReference>
<feature type="region of interest" description="Disordered" evidence="1">
    <location>
        <begin position="424"/>
        <end position="470"/>
    </location>
</feature>
<organism evidence="2 3">
    <name type="scientific">Mesorhabditis spiculigera</name>
    <dbReference type="NCBI Taxonomy" id="96644"/>
    <lineage>
        <taxon>Eukaryota</taxon>
        <taxon>Metazoa</taxon>
        <taxon>Ecdysozoa</taxon>
        <taxon>Nematoda</taxon>
        <taxon>Chromadorea</taxon>
        <taxon>Rhabditida</taxon>
        <taxon>Rhabditina</taxon>
        <taxon>Rhabditomorpha</taxon>
        <taxon>Rhabditoidea</taxon>
        <taxon>Rhabditidae</taxon>
        <taxon>Mesorhabditinae</taxon>
        <taxon>Mesorhabditis</taxon>
    </lineage>
</organism>
<dbReference type="AlphaFoldDB" id="A0AA36G4M2"/>
<feature type="compositionally biased region" description="Basic residues" evidence="1">
    <location>
        <begin position="426"/>
        <end position="436"/>
    </location>
</feature>
<evidence type="ECO:0000313" key="3">
    <source>
        <dbReference type="Proteomes" id="UP001177023"/>
    </source>
</evidence>
<proteinExistence type="predicted"/>
<reference evidence="2" key="1">
    <citation type="submission" date="2023-06" db="EMBL/GenBank/DDBJ databases">
        <authorList>
            <person name="Delattre M."/>
        </authorList>
    </citation>
    <scope>NUCLEOTIDE SEQUENCE</scope>
    <source>
        <strain evidence="2">AF72</strain>
    </source>
</reference>
<dbReference type="EMBL" id="CATQJA010002655">
    <property type="protein sequence ID" value="CAJ0578897.1"/>
    <property type="molecule type" value="Genomic_DNA"/>
</dbReference>
<accession>A0AA36G4M2</accession>
<keyword evidence="3" id="KW-1185">Reference proteome</keyword>
<sequence length="709" mass="80805">MPKLERIIFEGCAKDAKAVGALADCVVRAMNERDRRVVQQQTTPIAPAKVTFGTVPIIPKQYPTTSRRVGPKKKLTYQEWKKKMIRPQRRTLYRRRKEKRRWKRKQRAAESQLLQFLETTKEVEPQFRTRTKRAVNDTELRARFDVHMKRILKKLPGLSSKYFQAMIENPNGEFTSKNLQNLKRIHDHFRKADICDGYFKTVVSENQKVFDSNRMGVKCKTPTPQKNEEVLNGVLNMVNAFMGTPQNDEKLSVFSPKVLSIFPDNKAPNKKQLFSPTLLSFHNDGFFSMNEILSATTDSAKPHQIILDAVLEASGAGDMLSEVLGNMTSEIKHMDEVRFPLVREMSRLDLGHIRAQRSLDDLQRHELDTHGYTFFSKEQLDHIHASKSSLLKTPKFNIETYNRMSRDEKERLFEQEIREMANLHKDNHRRKRRRRAAVASGEAIEEGEHPGNGTAHEHVEHEEHEHEHHGGVEWITLAPTAFSNFINHGASMEVVTLSPRFWIAEILAPEALIISTLSPRAFIGTVLSPNALIARTLSPTAFRAEVLAPRALTAWVLSPEAFVVEVLSPRVLEPRVMSPEAFVIDILSPGILAPHYMSDEVIGVMVLSPNILSPRIESKEKMLVEILSPHILGGPHSKEEKEHGDVVEDKAGEHHDKEDPFHELEIHGDRGELSHPLEHRGTHAPEMFGVPQFQPNFFNVAVQKHPQNG</sequence>
<protein>
    <submittedName>
        <fullName evidence="2">Uncharacterized protein</fullName>
    </submittedName>
</protein>
<evidence type="ECO:0000256" key="1">
    <source>
        <dbReference type="SAM" id="MobiDB-lite"/>
    </source>
</evidence>